<accession>A0AAP5I7F8</accession>
<protein>
    <submittedName>
        <fullName evidence="1">Uncharacterized protein</fullName>
    </submittedName>
</protein>
<keyword evidence="2" id="KW-1185">Reference proteome</keyword>
<sequence length="48" mass="5489">MTTNLLLLGYQSATKLLDAHQRFITQHILATVMLTLAYLETAYQIYCV</sequence>
<proteinExistence type="predicted"/>
<name>A0AAP5I7F8_9CYAN</name>
<dbReference type="RefSeq" id="WP_208338688.1">
    <property type="nucleotide sequence ID" value="NZ_CAWQFN010000191.1"/>
</dbReference>
<comment type="caution">
    <text evidence="1">The sequence shown here is derived from an EMBL/GenBank/DDBJ whole genome shotgun (WGS) entry which is preliminary data.</text>
</comment>
<organism evidence="1 2">
    <name type="scientific">Aetokthonos hydrillicola Thurmond2011</name>
    <dbReference type="NCBI Taxonomy" id="2712845"/>
    <lineage>
        <taxon>Bacteria</taxon>
        <taxon>Bacillati</taxon>
        <taxon>Cyanobacteriota</taxon>
        <taxon>Cyanophyceae</taxon>
        <taxon>Nostocales</taxon>
        <taxon>Hapalosiphonaceae</taxon>
        <taxon>Aetokthonos</taxon>
    </lineage>
</organism>
<reference evidence="2" key="1">
    <citation type="journal article" date="2021" name="Science">
        <title>Hunting the eagle killer: A cyanobacterial neurotoxin causes vacuolar myelinopathy.</title>
        <authorList>
            <person name="Breinlinger S."/>
            <person name="Phillips T.J."/>
            <person name="Haram B.N."/>
            <person name="Mares J."/>
            <person name="Martinez Yerena J.A."/>
            <person name="Hrouzek P."/>
            <person name="Sobotka R."/>
            <person name="Henderson W.M."/>
            <person name="Schmieder P."/>
            <person name="Williams S.M."/>
            <person name="Lauderdale J.D."/>
            <person name="Wilde H.D."/>
            <person name="Gerrin W."/>
            <person name="Kust A."/>
            <person name="Washington J.W."/>
            <person name="Wagner C."/>
            <person name="Geier B."/>
            <person name="Liebeke M."/>
            <person name="Enke H."/>
            <person name="Niedermeyer T.H.J."/>
            <person name="Wilde S.B."/>
        </authorList>
    </citation>
    <scope>NUCLEOTIDE SEQUENCE [LARGE SCALE GENOMIC DNA]</scope>
    <source>
        <strain evidence="2">Thurmond2011</strain>
    </source>
</reference>
<dbReference type="Proteomes" id="UP000667802">
    <property type="component" value="Unassembled WGS sequence"/>
</dbReference>
<dbReference type="EMBL" id="JAALHA020000004">
    <property type="protein sequence ID" value="MDR9895149.1"/>
    <property type="molecule type" value="Genomic_DNA"/>
</dbReference>
<evidence type="ECO:0000313" key="1">
    <source>
        <dbReference type="EMBL" id="MDR9895149.1"/>
    </source>
</evidence>
<dbReference type="AlphaFoldDB" id="A0AAP5I7F8"/>
<gene>
    <name evidence="1" type="ORF">G7B40_011305</name>
</gene>
<evidence type="ECO:0000313" key="2">
    <source>
        <dbReference type="Proteomes" id="UP000667802"/>
    </source>
</evidence>